<dbReference type="InterPro" id="IPR038765">
    <property type="entry name" value="Papain-like_cys_pep_sf"/>
</dbReference>
<evidence type="ECO:0000256" key="2">
    <source>
        <dbReference type="ARBA" id="ARBA00010958"/>
    </source>
</evidence>
<comment type="caution">
    <text evidence="14">The sequence shown here is derived from an EMBL/GenBank/DDBJ whole genome shotgun (WGS) entry which is preliminary data.</text>
</comment>
<feature type="region of interest" description="Disordered" evidence="12">
    <location>
        <begin position="435"/>
        <end position="466"/>
    </location>
</feature>
<keyword evidence="7" id="KW-0788">Thiol protease</keyword>
<reference evidence="14" key="2">
    <citation type="submission" date="2023-05" db="EMBL/GenBank/DDBJ databases">
        <authorList>
            <consortium name="Lawrence Berkeley National Laboratory"/>
            <person name="Steindorff A."/>
            <person name="Hensen N."/>
            <person name="Bonometti L."/>
            <person name="Westerberg I."/>
            <person name="Brannstrom I.O."/>
            <person name="Guillou S."/>
            <person name="Cros-Aarteil S."/>
            <person name="Calhoun S."/>
            <person name="Haridas S."/>
            <person name="Kuo A."/>
            <person name="Mondo S."/>
            <person name="Pangilinan J."/>
            <person name="Riley R."/>
            <person name="Labutti K."/>
            <person name="Andreopoulos B."/>
            <person name="Lipzen A."/>
            <person name="Chen C."/>
            <person name="Yanf M."/>
            <person name="Daum C."/>
            <person name="Ng V."/>
            <person name="Clum A."/>
            <person name="Ohm R."/>
            <person name="Martin F."/>
            <person name="Silar P."/>
            <person name="Natvig D."/>
            <person name="Lalanne C."/>
            <person name="Gautier V."/>
            <person name="Ament-Velasquez S.L."/>
            <person name="Kruys A."/>
            <person name="Hutchinson M.I."/>
            <person name="Powell A.J."/>
            <person name="Barry K."/>
            <person name="Miller A.N."/>
            <person name="Grigoriev I.V."/>
            <person name="Debuchy R."/>
            <person name="Gladieux P."/>
            <person name="Thoren M.H."/>
            <person name="Johannesson H."/>
        </authorList>
    </citation>
    <scope>NUCLEOTIDE SEQUENCE</scope>
    <source>
        <strain evidence="14">CBS 123565</strain>
    </source>
</reference>
<dbReference type="GO" id="GO:0000045">
    <property type="term" value="P:autophagosome assembly"/>
    <property type="evidence" value="ECO:0007669"/>
    <property type="project" value="TreeGrafter"/>
</dbReference>
<evidence type="ECO:0000256" key="3">
    <source>
        <dbReference type="ARBA" id="ARBA00022448"/>
    </source>
</evidence>
<dbReference type="GO" id="GO:0035973">
    <property type="term" value="P:aggrephagy"/>
    <property type="evidence" value="ECO:0007669"/>
    <property type="project" value="TreeGrafter"/>
</dbReference>
<keyword evidence="15" id="KW-1185">Reference proteome</keyword>
<keyword evidence="6 11" id="KW-0378">Hydrolase</keyword>
<dbReference type="GO" id="GO:0004197">
    <property type="term" value="F:cysteine-type endopeptidase activity"/>
    <property type="evidence" value="ECO:0007669"/>
    <property type="project" value="TreeGrafter"/>
</dbReference>
<dbReference type="GO" id="GO:0019786">
    <property type="term" value="F:protein-phosphatidylethanolamide deconjugating activity"/>
    <property type="evidence" value="ECO:0007669"/>
    <property type="project" value="InterPro"/>
</dbReference>
<evidence type="ECO:0000256" key="5">
    <source>
        <dbReference type="ARBA" id="ARBA00022670"/>
    </source>
</evidence>
<comment type="subcellular location">
    <subcellularLocation>
        <location evidence="11">Nucleus</location>
    </subcellularLocation>
    <subcellularLocation>
        <location evidence="11">Cytoplasm</location>
    </subcellularLocation>
    <subcellularLocation>
        <location evidence="1">Preautophagosomal structure</location>
    </subcellularLocation>
</comment>
<feature type="compositionally biased region" description="Acidic residues" evidence="12">
    <location>
        <begin position="450"/>
        <end position="466"/>
    </location>
</feature>
<feature type="compositionally biased region" description="Low complexity" evidence="12">
    <location>
        <begin position="53"/>
        <end position="91"/>
    </location>
</feature>
<evidence type="ECO:0000256" key="1">
    <source>
        <dbReference type="ARBA" id="ARBA00004329"/>
    </source>
</evidence>
<accession>A0AAN6ZFS6</accession>
<keyword evidence="4 11" id="KW-0963">Cytoplasm</keyword>
<dbReference type="SUPFAM" id="SSF54001">
    <property type="entry name" value="Cysteine proteinases"/>
    <property type="match status" value="1"/>
</dbReference>
<keyword evidence="9" id="KW-0072">Autophagy</keyword>
<dbReference type="InterPro" id="IPR005078">
    <property type="entry name" value="Peptidase_C54"/>
</dbReference>
<dbReference type="GO" id="GO:0005634">
    <property type="term" value="C:nucleus"/>
    <property type="evidence" value="ECO:0007669"/>
    <property type="project" value="UniProtKB-SubCell"/>
</dbReference>
<comment type="similarity">
    <text evidence="2 11">Belongs to the peptidase C54 family.</text>
</comment>
<dbReference type="GO" id="GO:0016485">
    <property type="term" value="P:protein processing"/>
    <property type="evidence" value="ECO:0007669"/>
    <property type="project" value="TreeGrafter"/>
</dbReference>
<feature type="domain" description="Peptidase C54 catalytic" evidence="13">
    <location>
        <begin position="130"/>
        <end position="419"/>
    </location>
</feature>
<dbReference type="AlphaFoldDB" id="A0AAN6ZFS6"/>
<gene>
    <name evidence="14" type="ORF">BT67DRAFT_440384</name>
</gene>
<evidence type="ECO:0000313" key="15">
    <source>
        <dbReference type="Proteomes" id="UP001304895"/>
    </source>
</evidence>
<comment type="function">
    <text evidence="11">Required for selective autophagic degradation of the nucleus (nucleophagy) as well as for mitophagy which contributes to regulate mitochondrial quantity and quality by eliminating the mitochondria to a basal level to fulfill cellular energy requirements and preventing excess ROS production.</text>
</comment>
<evidence type="ECO:0000313" key="14">
    <source>
        <dbReference type="EMBL" id="KAK4136238.1"/>
    </source>
</evidence>
<dbReference type="PANTHER" id="PTHR22624">
    <property type="entry name" value="CYSTEINE PROTEASE ATG4"/>
    <property type="match status" value="1"/>
</dbReference>
<dbReference type="InterPro" id="IPR046792">
    <property type="entry name" value="Peptidase_C54_cat"/>
</dbReference>
<proteinExistence type="inferred from homology"/>
<name>A0AAN6ZFS6_9PEZI</name>
<comment type="catalytic activity">
    <reaction evidence="10">
        <text>[protein]-C-terminal L-amino acid-glycyl-phosphatidylethanolamide + H2O = [protein]-C-terminal L-amino acid-glycine + a 1,2-diacyl-sn-glycero-3-phosphoethanolamine</text>
        <dbReference type="Rhea" id="RHEA:67548"/>
        <dbReference type="Rhea" id="RHEA-COMP:17323"/>
        <dbReference type="Rhea" id="RHEA-COMP:17324"/>
        <dbReference type="ChEBI" id="CHEBI:15377"/>
        <dbReference type="ChEBI" id="CHEBI:64612"/>
        <dbReference type="ChEBI" id="CHEBI:172940"/>
        <dbReference type="ChEBI" id="CHEBI:172941"/>
    </reaction>
    <physiologicalReaction direction="left-to-right" evidence="10">
        <dbReference type="Rhea" id="RHEA:67549"/>
    </physiologicalReaction>
</comment>
<reference evidence="14" key="1">
    <citation type="journal article" date="2023" name="Mol. Phylogenet. Evol.">
        <title>Genome-scale phylogeny and comparative genomics of the fungal order Sordariales.</title>
        <authorList>
            <person name="Hensen N."/>
            <person name="Bonometti L."/>
            <person name="Westerberg I."/>
            <person name="Brannstrom I.O."/>
            <person name="Guillou S."/>
            <person name="Cros-Aarteil S."/>
            <person name="Calhoun S."/>
            <person name="Haridas S."/>
            <person name="Kuo A."/>
            <person name="Mondo S."/>
            <person name="Pangilinan J."/>
            <person name="Riley R."/>
            <person name="LaButti K."/>
            <person name="Andreopoulos B."/>
            <person name="Lipzen A."/>
            <person name="Chen C."/>
            <person name="Yan M."/>
            <person name="Daum C."/>
            <person name="Ng V."/>
            <person name="Clum A."/>
            <person name="Steindorff A."/>
            <person name="Ohm R.A."/>
            <person name="Martin F."/>
            <person name="Silar P."/>
            <person name="Natvig D.O."/>
            <person name="Lalanne C."/>
            <person name="Gautier V."/>
            <person name="Ament-Velasquez S.L."/>
            <person name="Kruys A."/>
            <person name="Hutchinson M.I."/>
            <person name="Powell A.J."/>
            <person name="Barry K."/>
            <person name="Miller A.N."/>
            <person name="Grigoriev I.V."/>
            <person name="Debuchy R."/>
            <person name="Gladieux P."/>
            <person name="Hiltunen Thoren M."/>
            <person name="Johannesson H."/>
        </authorList>
    </citation>
    <scope>NUCLEOTIDE SEQUENCE</scope>
    <source>
        <strain evidence="14">CBS 123565</strain>
    </source>
</reference>
<dbReference type="GO" id="GO:0015031">
    <property type="term" value="P:protein transport"/>
    <property type="evidence" value="ECO:0007669"/>
    <property type="project" value="UniProtKB-KW"/>
</dbReference>
<evidence type="ECO:0000256" key="6">
    <source>
        <dbReference type="ARBA" id="ARBA00022801"/>
    </source>
</evidence>
<evidence type="ECO:0000259" key="13">
    <source>
        <dbReference type="Pfam" id="PF03416"/>
    </source>
</evidence>
<protein>
    <recommendedName>
        <fullName evidence="11">Cysteine protease</fullName>
        <ecNumber evidence="11">3.4.22.-</ecNumber>
    </recommendedName>
</protein>
<sequence length="466" mass="50992">MEAAVAASAEVGRVGRRIFQKMWDPEPTNDRNSDEPVWCLGRSYTLGEKGQGPSPALTASTPPADTTTTNASPNEAASVPASVPSLVPAPAGKHQQQGPDTPPDSIASSVDSSLAYDDPANAQGSGWPPAFLDDFESRIWMTYRNEFETIPRSTDPKAASALSFAMRLKTSFGDQTGGFSSDTGWGCMIRSGQSLLANAILVSRLGRDWRRATDPDAEREILSLFADDPRAPYSLHKFVEHGAAACGKYPGEWFGPSATARCIQALANQHDRELRVYSTGDLPDVYEDSFMAVAKPDGEQFHPTLILVCTRLGIDKINQVYEEALKSTLQMEQSIGIAGGRPSSSHYFVGVQGQWLFYLDPHHTRPALPYREAPQDYTTEELDSCHTRRLRHLHVEDMDPSMLIGFLINDEDDWDMWKSAVKHVQGKAIITVSPYDPERGMGSGRPGAIDEVETLSDDDADTVLDA</sequence>
<dbReference type="EC" id="3.4.22.-" evidence="11"/>
<dbReference type="Pfam" id="PF03416">
    <property type="entry name" value="Peptidase_C54"/>
    <property type="match status" value="1"/>
</dbReference>
<evidence type="ECO:0000256" key="11">
    <source>
        <dbReference type="RuleBase" id="RU363115"/>
    </source>
</evidence>
<dbReference type="GO" id="GO:0034727">
    <property type="term" value="P:piecemeal microautophagy of the nucleus"/>
    <property type="evidence" value="ECO:0007669"/>
    <property type="project" value="TreeGrafter"/>
</dbReference>
<keyword evidence="11" id="KW-0539">Nucleus</keyword>
<evidence type="ECO:0000256" key="4">
    <source>
        <dbReference type="ARBA" id="ARBA00022490"/>
    </source>
</evidence>
<evidence type="ECO:0000256" key="12">
    <source>
        <dbReference type="SAM" id="MobiDB-lite"/>
    </source>
</evidence>
<keyword evidence="5 11" id="KW-0645">Protease</keyword>
<keyword evidence="8" id="KW-0653">Protein transport</keyword>
<dbReference type="EMBL" id="MU853404">
    <property type="protein sequence ID" value="KAK4136238.1"/>
    <property type="molecule type" value="Genomic_DNA"/>
</dbReference>
<dbReference type="GO" id="GO:0000407">
    <property type="term" value="C:phagophore assembly site"/>
    <property type="evidence" value="ECO:0007669"/>
    <property type="project" value="UniProtKB-SubCell"/>
</dbReference>
<feature type="region of interest" description="Disordered" evidence="12">
    <location>
        <begin position="44"/>
        <end position="129"/>
    </location>
</feature>
<dbReference type="PANTHER" id="PTHR22624:SF49">
    <property type="entry name" value="CYSTEINE PROTEASE"/>
    <property type="match status" value="1"/>
</dbReference>
<organism evidence="14 15">
    <name type="scientific">Trichocladium antarcticum</name>
    <dbReference type="NCBI Taxonomy" id="1450529"/>
    <lineage>
        <taxon>Eukaryota</taxon>
        <taxon>Fungi</taxon>
        <taxon>Dikarya</taxon>
        <taxon>Ascomycota</taxon>
        <taxon>Pezizomycotina</taxon>
        <taxon>Sordariomycetes</taxon>
        <taxon>Sordariomycetidae</taxon>
        <taxon>Sordariales</taxon>
        <taxon>Chaetomiaceae</taxon>
        <taxon>Trichocladium</taxon>
    </lineage>
</organism>
<dbReference type="GO" id="GO:0000423">
    <property type="term" value="P:mitophagy"/>
    <property type="evidence" value="ECO:0007669"/>
    <property type="project" value="TreeGrafter"/>
</dbReference>
<evidence type="ECO:0000256" key="9">
    <source>
        <dbReference type="ARBA" id="ARBA00023006"/>
    </source>
</evidence>
<keyword evidence="3" id="KW-0813">Transport</keyword>
<dbReference type="Proteomes" id="UP001304895">
    <property type="component" value="Unassembled WGS sequence"/>
</dbReference>
<evidence type="ECO:0000256" key="10">
    <source>
        <dbReference type="ARBA" id="ARBA00029362"/>
    </source>
</evidence>
<evidence type="ECO:0000256" key="8">
    <source>
        <dbReference type="ARBA" id="ARBA00022927"/>
    </source>
</evidence>
<evidence type="ECO:0000256" key="7">
    <source>
        <dbReference type="ARBA" id="ARBA00022807"/>
    </source>
</evidence>